<feature type="non-terminal residue" evidence="1">
    <location>
        <position position="1"/>
    </location>
</feature>
<dbReference type="EMBL" id="LR796222">
    <property type="protein sequence ID" value="CAB4127918.1"/>
    <property type="molecule type" value="Genomic_DNA"/>
</dbReference>
<protein>
    <recommendedName>
        <fullName evidence="2">S-adenosyl-L-methionine-dependent methyltransferase</fullName>
    </recommendedName>
</protein>
<evidence type="ECO:0008006" key="2">
    <source>
        <dbReference type="Google" id="ProtNLM"/>
    </source>
</evidence>
<reference evidence="1" key="1">
    <citation type="submission" date="2020-04" db="EMBL/GenBank/DDBJ databases">
        <authorList>
            <person name="Chiriac C."/>
            <person name="Salcher M."/>
            <person name="Ghai R."/>
            <person name="Kavagutti S V."/>
        </authorList>
    </citation>
    <scope>NUCLEOTIDE SEQUENCE</scope>
</reference>
<organism evidence="1">
    <name type="scientific">uncultured Caudovirales phage</name>
    <dbReference type="NCBI Taxonomy" id="2100421"/>
    <lineage>
        <taxon>Viruses</taxon>
        <taxon>Duplodnaviria</taxon>
        <taxon>Heunggongvirae</taxon>
        <taxon>Uroviricota</taxon>
        <taxon>Caudoviricetes</taxon>
        <taxon>Peduoviridae</taxon>
        <taxon>Maltschvirus</taxon>
        <taxon>Maltschvirus maltsch</taxon>
    </lineage>
</organism>
<gene>
    <name evidence="1" type="ORF">UFOVP105_1</name>
</gene>
<name>A0A6J5KZC1_9CAUD</name>
<accession>A0A6J5KZC1</accession>
<evidence type="ECO:0000313" key="1">
    <source>
        <dbReference type="EMBL" id="CAB4127918.1"/>
    </source>
</evidence>
<sequence>SQAVTKAFRKLGIEAFSCDLLPASGGHPEWHFQEDMFEVIKREEKFDLMIAFPPCTDLAVSGARHFERKITDGSQQKSIEFFMSVINADIERIAVENPIGIMSGKFRKPDQIIQPWMFGDKAQKSTCIWLKNLPKLEPTDIVEKGEFFEFTSKKGEKKRMPMWYYKALSEAKTPEQRRTLRSKTFQGIADAMAKQWSDALHVGIQSKNDK</sequence>
<proteinExistence type="predicted"/>